<evidence type="ECO:0000256" key="4">
    <source>
        <dbReference type="SAM" id="SignalP"/>
    </source>
</evidence>
<dbReference type="PRINTS" id="PR00451">
    <property type="entry name" value="CHITINBINDNG"/>
</dbReference>
<dbReference type="PANTHER" id="PTHR47849:SF8">
    <property type="entry name" value="LECTIN"/>
    <property type="match status" value="1"/>
</dbReference>
<dbReference type="SUPFAM" id="SSF57016">
    <property type="entry name" value="Plant lectins/antimicrobial peptides"/>
    <property type="match status" value="1"/>
</dbReference>
<keyword evidence="7" id="KW-1185">Reference proteome</keyword>
<evidence type="ECO:0000256" key="2">
    <source>
        <dbReference type="ARBA" id="ARBA00023157"/>
    </source>
</evidence>
<feature type="domain" description="Chitin-binding type-1" evidence="5">
    <location>
        <begin position="29"/>
        <end position="72"/>
    </location>
</feature>
<evidence type="ECO:0000256" key="1">
    <source>
        <dbReference type="ARBA" id="ARBA00022669"/>
    </source>
</evidence>
<reference evidence="6 7" key="1">
    <citation type="submission" date="2014-04" db="EMBL/GenBank/DDBJ databases">
        <authorList>
            <consortium name="International Citrus Genome Consortium"/>
            <person name="Gmitter F."/>
            <person name="Chen C."/>
            <person name="Farmerie W."/>
            <person name="Harkins T."/>
            <person name="Desany B."/>
            <person name="Mohiuddin M."/>
            <person name="Kodira C."/>
            <person name="Borodovsky M."/>
            <person name="Lomsadze A."/>
            <person name="Burns P."/>
            <person name="Jenkins J."/>
            <person name="Prochnik S."/>
            <person name="Shu S."/>
            <person name="Chapman J."/>
            <person name="Pitluck S."/>
            <person name="Schmutz J."/>
            <person name="Rokhsar D."/>
        </authorList>
    </citation>
    <scope>NUCLEOTIDE SEQUENCE</scope>
</reference>
<dbReference type="Proteomes" id="UP000027120">
    <property type="component" value="Unassembled WGS sequence"/>
</dbReference>
<keyword evidence="4" id="KW-0732">Signal</keyword>
<feature type="signal peptide" evidence="4">
    <location>
        <begin position="1"/>
        <end position="29"/>
    </location>
</feature>
<sequence>MTMRKFSLLLCIYVVLIVSLTMVAYTVKAQQCGRQGLDRPCPNNLCCSQFGFCGSTYDYCSPSENCQFNCWPPAAAGN</sequence>
<dbReference type="Pfam" id="PF00187">
    <property type="entry name" value="Chitin_bind_1"/>
    <property type="match status" value="1"/>
</dbReference>
<dbReference type="PROSITE" id="PS50941">
    <property type="entry name" value="CHIT_BIND_I_2"/>
    <property type="match status" value="1"/>
</dbReference>
<organism evidence="6 7">
    <name type="scientific">Citrus sinensis</name>
    <name type="common">Sweet orange</name>
    <name type="synonym">Citrus aurantium var. sinensis</name>
    <dbReference type="NCBI Taxonomy" id="2711"/>
    <lineage>
        <taxon>Eukaryota</taxon>
        <taxon>Viridiplantae</taxon>
        <taxon>Streptophyta</taxon>
        <taxon>Embryophyta</taxon>
        <taxon>Tracheophyta</taxon>
        <taxon>Spermatophyta</taxon>
        <taxon>Magnoliopsida</taxon>
        <taxon>eudicotyledons</taxon>
        <taxon>Gunneridae</taxon>
        <taxon>Pentapetalae</taxon>
        <taxon>rosids</taxon>
        <taxon>malvids</taxon>
        <taxon>Sapindales</taxon>
        <taxon>Rutaceae</taxon>
        <taxon>Aurantioideae</taxon>
        <taxon>Citrus</taxon>
    </lineage>
</organism>
<feature type="disulfide bond" evidence="3">
    <location>
        <begin position="66"/>
        <end position="70"/>
    </location>
</feature>
<dbReference type="EMBL" id="KK784996">
    <property type="protein sequence ID" value="KDO54390.1"/>
    <property type="molecule type" value="Genomic_DNA"/>
</dbReference>
<gene>
    <name evidence="6" type="ORF">CISIN_1g043941mg</name>
</gene>
<evidence type="ECO:0000313" key="6">
    <source>
        <dbReference type="EMBL" id="KDO54390.1"/>
    </source>
</evidence>
<feature type="disulfide bond" evidence="3">
    <location>
        <begin position="46"/>
        <end position="60"/>
    </location>
</feature>
<feature type="chain" id="PRO_5001639498" description="Chitin-binding type-1 domain-containing protein" evidence="4">
    <location>
        <begin position="30"/>
        <end position="78"/>
    </location>
</feature>
<dbReference type="CDD" id="cd00035">
    <property type="entry name" value="ChtBD1"/>
    <property type="match status" value="1"/>
</dbReference>
<dbReference type="SMART" id="SM00270">
    <property type="entry name" value="ChtBD1"/>
    <property type="match status" value="1"/>
</dbReference>
<protein>
    <recommendedName>
        <fullName evidence="5">Chitin-binding type-1 domain-containing protein</fullName>
    </recommendedName>
</protein>
<feature type="disulfide bond" evidence="3">
    <location>
        <begin position="32"/>
        <end position="47"/>
    </location>
</feature>
<dbReference type="InterPro" id="IPR018371">
    <property type="entry name" value="Chitin-binding_1_CS"/>
</dbReference>
<keyword evidence="1 3" id="KW-0147">Chitin-binding</keyword>
<dbReference type="PROSITE" id="PS00026">
    <property type="entry name" value="CHIT_BIND_I_1"/>
    <property type="match status" value="1"/>
</dbReference>
<evidence type="ECO:0000256" key="3">
    <source>
        <dbReference type="PROSITE-ProRule" id="PRU00261"/>
    </source>
</evidence>
<evidence type="ECO:0000313" key="7">
    <source>
        <dbReference type="Proteomes" id="UP000027120"/>
    </source>
</evidence>
<dbReference type="SMR" id="A0A067EKG3"/>
<accession>A0A067EKG3</accession>
<dbReference type="PANTHER" id="PTHR47849">
    <property type="entry name" value="CHITIN-BINDING LECTIN 1"/>
    <property type="match status" value="1"/>
</dbReference>
<name>A0A067EKG3_CITSI</name>
<evidence type="ECO:0000259" key="5">
    <source>
        <dbReference type="PROSITE" id="PS50941"/>
    </source>
</evidence>
<dbReference type="Gene3D" id="3.30.60.10">
    <property type="entry name" value="Endochitinase-like"/>
    <property type="match status" value="1"/>
</dbReference>
<dbReference type="InterPro" id="IPR001002">
    <property type="entry name" value="Chitin-bd_1"/>
</dbReference>
<dbReference type="AlphaFoldDB" id="A0A067EKG3"/>
<keyword evidence="2 3" id="KW-1015">Disulfide bond</keyword>
<dbReference type="GO" id="GO:0008061">
    <property type="term" value="F:chitin binding"/>
    <property type="evidence" value="ECO:0007669"/>
    <property type="project" value="UniProtKB-UniRule"/>
</dbReference>
<dbReference type="InterPro" id="IPR036861">
    <property type="entry name" value="Endochitinase-like_sf"/>
</dbReference>
<feature type="disulfide bond" evidence="3">
    <location>
        <begin position="41"/>
        <end position="53"/>
    </location>
</feature>
<proteinExistence type="predicted"/>